<protein>
    <submittedName>
        <fullName evidence="1">Uncharacterized protein</fullName>
    </submittedName>
</protein>
<gene>
    <name evidence="1" type="ORF">SVUK_LOCUS14831</name>
</gene>
<evidence type="ECO:0000313" key="2">
    <source>
        <dbReference type="Proteomes" id="UP000270094"/>
    </source>
</evidence>
<keyword evidence="2" id="KW-1185">Reference proteome</keyword>
<reference evidence="1 2" key="1">
    <citation type="submission" date="2018-11" db="EMBL/GenBank/DDBJ databases">
        <authorList>
            <consortium name="Pathogen Informatics"/>
        </authorList>
    </citation>
    <scope>NUCLEOTIDE SEQUENCE [LARGE SCALE GENOMIC DNA]</scope>
</reference>
<sequence>MLAAHVMRNFGTPFMLAERALKLHGILTRISRAHEAPFVEQAGFRKCSAAWILSVGDEVIVLEREMYKSMGDSSRTFVSRTTLFFARKMPEGDAERIHEERLLRGSGNSIRRLNRGVSFGRSMDMGTLEEELNWRRGLAWAAFHEEGHRDELGGPQL</sequence>
<dbReference type="Proteomes" id="UP000270094">
    <property type="component" value="Unassembled WGS sequence"/>
</dbReference>
<organism evidence="1 2">
    <name type="scientific">Strongylus vulgaris</name>
    <name type="common">Blood worm</name>
    <dbReference type="NCBI Taxonomy" id="40348"/>
    <lineage>
        <taxon>Eukaryota</taxon>
        <taxon>Metazoa</taxon>
        <taxon>Ecdysozoa</taxon>
        <taxon>Nematoda</taxon>
        <taxon>Chromadorea</taxon>
        <taxon>Rhabditida</taxon>
        <taxon>Rhabditina</taxon>
        <taxon>Rhabditomorpha</taxon>
        <taxon>Strongyloidea</taxon>
        <taxon>Strongylidae</taxon>
        <taxon>Strongylus</taxon>
    </lineage>
</organism>
<evidence type="ECO:0000313" key="1">
    <source>
        <dbReference type="EMBL" id="VDM79833.1"/>
    </source>
</evidence>
<name>A0A3P7JGE3_STRVU</name>
<accession>A0A3P7JGE3</accession>
<proteinExistence type="predicted"/>
<dbReference type="AlphaFoldDB" id="A0A3P7JGE3"/>
<dbReference type="EMBL" id="UYYB01106516">
    <property type="protein sequence ID" value="VDM79833.1"/>
    <property type="molecule type" value="Genomic_DNA"/>
</dbReference>